<name>A0A0F9BNC3_9ZZZZ</name>
<evidence type="ECO:0008006" key="2">
    <source>
        <dbReference type="Google" id="ProtNLM"/>
    </source>
</evidence>
<dbReference type="EMBL" id="LAZR01037003">
    <property type="protein sequence ID" value="KKL23360.1"/>
    <property type="molecule type" value="Genomic_DNA"/>
</dbReference>
<sequence length="138" mass="16520">MSKKYKGLKRTPRDKTLDDLQRRYIRLISGGYCKRCGEYVGERMIEVAHIYRRNRKTVRWDFRNVYPLCKDNPLTGRKGCHYQLDSDPIKMASFLYDVLTTEEVEDLQRLANMTIKDYPIDREKIKAELKEKIRLLEV</sequence>
<comment type="caution">
    <text evidence="1">The sequence shown here is derived from an EMBL/GenBank/DDBJ whole genome shotgun (WGS) entry which is preliminary data.</text>
</comment>
<organism evidence="1">
    <name type="scientific">marine sediment metagenome</name>
    <dbReference type="NCBI Taxonomy" id="412755"/>
    <lineage>
        <taxon>unclassified sequences</taxon>
        <taxon>metagenomes</taxon>
        <taxon>ecological metagenomes</taxon>
    </lineage>
</organism>
<accession>A0A0F9BNC3</accession>
<dbReference type="AlphaFoldDB" id="A0A0F9BNC3"/>
<gene>
    <name evidence="1" type="ORF">LCGC14_2426180</name>
</gene>
<reference evidence="1" key="1">
    <citation type="journal article" date="2015" name="Nature">
        <title>Complex archaea that bridge the gap between prokaryotes and eukaryotes.</title>
        <authorList>
            <person name="Spang A."/>
            <person name="Saw J.H."/>
            <person name="Jorgensen S.L."/>
            <person name="Zaremba-Niedzwiedzka K."/>
            <person name="Martijn J."/>
            <person name="Lind A.E."/>
            <person name="van Eijk R."/>
            <person name="Schleper C."/>
            <person name="Guy L."/>
            <person name="Ettema T.J."/>
        </authorList>
    </citation>
    <scope>NUCLEOTIDE SEQUENCE</scope>
</reference>
<protein>
    <recommendedName>
        <fullName evidence="2">HNH nuclease domain-containing protein</fullName>
    </recommendedName>
</protein>
<evidence type="ECO:0000313" key="1">
    <source>
        <dbReference type="EMBL" id="KKL23360.1"/>
    </source>
</evidence>
<proteinExistence type="predicted"/>